<dbReference type="GeneID" id="63917536"/>
<protein>
    <submittedName>
        <fullName evidence="2">Uncharacterized protein</fullName>
    </submittedName>
</protein>
<proteinExistence type="predicted"/>
<gene>
    <name evidence="2" type="ORF">M437DRAFT_62872</name>
</gene>
<reference evidence="2 3" key="1">
    <citation type="journal article" date="2014" name="BMC Genomics">
        <title>Genome sequencing of four Aureobasidium pullulans varieties: biotechnological potential, stress tolerance, and description of new species.</title>
        <authorList>
            <person name="Gostin Ar C."/>
            <person name="Ohm R.A."/>
            <person name="Kogej T."/>
            <person name="Sonjak S."/>
            <person name="Turk M."/>
            <person name="Zajc J."/>
            <person name="Zalar P."/>
            <person name="Grube M."/>
            <person name="Sun H."/>
            <person name="Han J."/>
            <person name="Sharma A."/>
            <person name="Chiniquy J."/>
            <person name="Ngan C.Y."/>
            <person name="Lipzen A."/>
            <person name="Barry K."/>
            <person name="Grigoriev I.V."/>
            <person name="Gunde-Cimerman N."/>
        </authorList>
    </citation>
    <scope>NUCLEOTIDE SEQUENCE [LARGE SCALE GENOMIC DNA]</scope>
    <source>
        <strain evidence="2 3">CBS 110374</strain>
    </source>
</reference>
<sequence>MCRCFTTSYTRCGHEERVQWLCQTAEWRRPVYACRGWDDPMRQFHQAEDRDCPRCEEQQMLRMTQTPRRRSENAYLQGDVPIRNRRGSLPQRYLPTPPPAYTRGYEYISGYRYGESQSTRPRGDPDPSPNEVQRRVSEWARRVPAGPPPASLASTARELYRPHGNDRVHTVSSSSQHPSAGVESHVSRHRRRQSDIYDPRRSNAGTVSRAELGSDQSARYIRASDEERRNTHPTTRPRYPRSAQSAADTSAFHRDGDFEFTVTRHFVGDGTEFIQSITYAQEQEPARSEDMSTTNHQTRGTGELYPSERRGRGVHGGSGGMALFRGSQPPQPPHRR</sequence>
<keyword evidence="3" id="KW-1185">Reference proteome</keyword>
<accession>A0A074W1P0</accession>
<evidence type="ECO:0000313" key="2">
    <source>
        <dbReference type="EMBL" id="KEQ66693.1"/>
    </source>
</evidence>
<organism evidence="2 3">
    <name type="scientific">Aureobasidium melanogenum (strain CBS 110374)</name>
    <name type="common">Aureobasidium pullulans var. melanogenum</name>
    <dbReference type="NCBI Taxonomy" id="1043003"/>
    <lineage>
        <taxon>Eukaryota</taxon>
        <taxon>Fungi</taxon>
        <taxon>Dikarya</taxon>
        <taxon>Ascomycota</taxon>
        <taxon>Pezizomycotina</taxon>
        <taxon>Dothideomycetes</taxon>
        <taxon>Dothideomycetidae</taxon>
        <taxon>Dothideales</taxon>
        <taxon>Saccotheciaceae</taxon>
        <taxon>Aureobasidium</taxon>
    </lineage>
</organism>
<dbReference type="AlphaFoldDB" id="A0A074W1P0"/>
<feature type="region of interest" description="Disordered" evidence="1">
    <location>
        <begin position="165"/>
        <end position="252"/>
    </location>
</feature>
<evidence type="ECO:0000313" key="3">
    <source>
        <dbReference type="Proteomes" id="UP000030672"/>
    </source>
</evidence>
<feature type="region of interest" description="Disordered" evidence="1">
    <location>
        <begin position="63"/>
        <end position="101"/>
    </location>
</feature>
<dbReference type="EMBL" id="KL584825">
    <property type="protein sequence ID" value="KEQ66693.1"/>
    <property type="molecule type" value="Genomic_DNA"/>
</dbReference>
<evidence type="ECO:0000256" key="1">
    <source>
        <dbReference type="SAM" id="MobiDB-lite"/>
    </source>
</evidence>
<name>A0A074W1P0_AURM1</name>
<dbReference type="HOGENOM" id="CLU_826339_0_0_1"/>
<dbReference type="Proteomes" id="UP000030672">
    <property type="component" value="Unassembled WGS sequence"/>
</dbReference>
<feature type="region of interest" description="Disordered" evidence="1">
    <location>
        <begin position="114"/>
        <end position="153"/>
    </location>
</feature>
<feature type="compositionally biased region" description="Polar residues" evidence="1">
    <location>
        <begin position="291"/>
        <end position="300"/>
    </location>
</feature>
<feature type="region of interest" description="Disordered" evidence="1">
    <location>
        <begin position="283"/>
        <end position="336"/>
    </location>
</feature>
<dbReference type="RefSeq" id="XP_040883716.1">
    <property type="nucleotide sequence ID" value="XM_041024163.1"/>
</dbReference>
<feature type="compositionally biased region" description="Basic and acidic residues" evidence="1">
    <location>
        <begin position="132"/>
        <end position="141"/>
    </location>
</feature>